<dbReference type="Proteomes" id="UP000229449">
    <property type="component" value="Unassembled WGS sequence"/>
</dbReference>
<sequence>MTSTKGSAIEQLRAGADSAGITGNQTDIRIIVAKIIKIFLGLLGSFAIFLFVYAGYLMITSNGEETKLTKSKKIMAGAIIGLLLILLSYSITNFVGTRIQQNVSQEIRQ</sequence>
<proteinExistence type="predicted"/>
<keyword evidence="1" id="KW-1133">Transmembrane helix</keyword>
<organism evidence="2 3">
    <name type="scientific">Candidatus Magasanikbacteria bacterium CG_4_10_14_0_8_um_filter_32_14</name>
    <dbReference type="NCBI Taxonomy" id="1974640"/>
    <lineage>
        <taxon>Bacteria</taxon>
        <taxon>Candidatus Magasanikiibacteriota</taxon>
    </lineage>
</organism>
<keyword evidence="1" id="KW-0472">Membrane</keyword>
<gene>
    <name evidence="2" type="ORF">COY69_01850</name>
</gene>
<reference evidence="3" key="1">
    <citation type="submission" date="2017-09" db="EMBL/GenBank/DDBJ databases">
        <title>Depth-based differentiation of microbial function through sediment-hosted aquifers and enrichment of novel symbionts in the deep terrestrial subsurface.</title>
        <authorList>
            <person name="Probst A.J."/>
            <person name="Ladd B."/>
            <person name="Jarett J.K."/>
            <person name="Geller-Mcgrath D.E."/>
            <person name="Sieber C.M.K."/>
            <person name="Emerson J.B."/>
            <person name="Anantharaman K."/>
            <person name="Thomas B.C."/>
            <person name="Malmstrom R."/>
            <person name="Stieglmeier M."/>
            <person name="Klingl A."/>
            <person name="Woyke T."/>
            <person name="Ryan C.M."/>
            <person name="Banfield J.F."/>
        </authorList>
    </citation>
    <scope>NUCLEOTIDE SEQUENCE [LARGE SCALE GENOMIC DNA]</scope>
</reference>
<evidence type="ECO:0000313" key="2">
    <source>
        <dbReference type="EMBL" id="PIY93396.1"/>
    </source>
</evidence>
<protein>
    <submittedName>
        <fullName evidence="2">Uncharacterized protein</fullName>
    </submittedName>
</protein>
<dbReference type="EMBL" id="PFMA01000046">
    <property type="protein sequence ID" value="PIY93396.1"/>
    <property type="molecule type" value="Genomic_DNA"/>
</dbReference>
<accession>A0A2M7RAM6</accession>
<keyword evidence="1" id="KW-0812">Transmembrane</keyword>
<feature type="transmembrane region" description="Helical" evidence="1">
    <location>
        <begin position="74"/>
        <end position="95"/>
    </location>
</feature>
<name>A0A2M7RAM6_9BACT</name>
<comment type="caution">
    <text evidence="2">The sequence shown here is derived from an EMBL/GenBank/DDBJ whole genome shotgun (WGS) entry which is preliminary data.</text>
</comment>
<dbReference type="Pfam" id="PF18895">
    <property type="entry name" value="T4SS_pilin"/>
    <property type="match status" value="1"/>
</dbReference>
<feature type="transmembrane region" description="Helical" evidence="1">
    <location>
        <begin position="38"/>
        <end position="59"/>
    </location>
</feature>
<evidence type="ECO:0000256" key="1">
    <source>
        <dbReference type="SAM" id="Phobius"/>
    </source>
</evidence>
<dbReference type="AlphaFoldDB" id="A0A2M7RAM6"/>
<evidence type="ECO:0000313" key="3">
    <source>
        <dbReference type="Proteomes" id="UP000229449"/>
    </source>
</evidence>
<dbReference type="InterPro" id="IPR043993">
    <property type="entry name" value="T4SS_pilin"/>
</dbReference>